<name>A0A1L9VVJ0_ASPGL</name>
<feature type="region of interest" description="Disordered" evidence="2">
    <location>
        <begin position="614"/>
        <end position="647"/>
    </location>
</feature>
<keyword evidence="4" id="KW-1185">Reference proteome</keyword>
<evidence type="ECO:0000256" key="1">
    <source>
        <dbReference type="SAM" id="Coils"/>
    </source>
</evidence>
<keyword evidence="1" id="KW-0175">Coiled coil</keyword>
<feature type="coiled-coil region" evidence="1">
    <location>
        <begin position="655"/>
        <end position="703"/>
    </location>
</feature>
<evidence type="ECO:0000313" key="3">
    <source>
        <dbReference type="EMBL" id="OJJ87916.1"/>
    </source>
</evidence>
<feature type="compositionally biased region" description="Low complexity" evidence="2">
    <location>
        <begin position="627"/>
        <end position="643"/>
    </location>
</feature>
<proteinExistence type="predicted"/>
<gene>
    <name evidence="3" type="ORF">ASPGLDRAFT_117884</name>
</gene>
<dbReference type="OrthoDB" id="4498773at2759"/>
<dbReference type="EMBL" id="KV878890">
    <property type="protein sequence ID" value="OJJ87916.1"/>
    <property type="molecule type" value="Genomic_DNA"/>
</dbReference>
<dbReference type="Proteomes" id="UP000184300">
    <property type="component" value="Unassembled WGS sequence"/>
</dbReference>
<dbReference type="AlphaFoldDB" id="A0A1L9VVJ0"/>
<dbReference type="VEuPathDB" id="FungiDB:ASPGLDRAFT_117884"/>
<feature type="compositionally biased region" description="Basic and acidic residues" evidence="2">
    <location>
        <begin position="615"/>
        <end position="626"/>
    </location>
</feature>
<protein>
    <submittedName>
        <fullName evidence="3">Uncharacterized protein</fullName>
    </submittedName>
</protein>
<sequence>EPTSLTQLTDAKSNPHQTLHLEFANDLPEYPQTDLNGYTYVIAADMLSQEEAEHLVTNVNLRMLHHTHVNDEMWSKIQAARKNIELIEKDVCKRNAYSLYRARKAFFTKQQPCLESLSSCAPQFKRSIYPDVNGEYHPYVGCVNQGSGFLQKHYSSSVKGHTSIDLEFLEQLFNDLIMPSQEDCGVIEPLTSRRKFCVNIEATPYILFTSHGIHQHPPPPPHRPPELVMKGIQKVIRQMRNPSLTLAQFIQSPELESFCQQYDAYSLAEIHASFSNVDRISAIIQKQRLMTYPAGQHFNGVIYLCNTDPFIKDYIQEKFYDAGQVMIICGFKEQIQLLNTLNSFEIDMSYKRIREKGMNEVVFATYLPSHGKIITLLRVFTNQESTEGYYLLFKRAFTLIEHVTGNPVEFYSIHSTGIHAVIVDMCPKQYTGLGKYLQEIDPLQRPILWQLQGIIIFCRVHFFRTITEAVGCNDRGIGVWSRMASLIDCKSEDDYVQLCELLIAYENTKVQDWAVHKRQPVIKAGLNKHCSNIPEFIYDSIRNHTNSAEQSHHKANAGGKRLTLTGNSQVLLISFLSSSAKLDKQDILQYINRSELGIRHTYQTTNLTTNYLRHSTREESLKRQRSESASQGASSRSISTSSQGRHRVLRNTLSFEEQRQALEIKEREMQLKKEEEEIRKLQLENEERELELMERRARMQESS</sequence>
<reference evidence="4" key="1">
    <citation type="journal article" date="2017" name="Genome Biol.">
        <title>Comparative genomics reveals high biological diversity and specific adaptations in the industrially and medically important fungal genus Aspergillus.</title>
        <authorList>
            <person name="de Vries R.P."/>
            <person name="Riley R."/>
            <person name="Wiebenga A."/>
            <person name="Aguilar-Osorio G."/>
            <person name="Amillis S."/>
            <person name="Uchima C.A."/>
            <person name="Anderluh G."/>
            <person name="Asadollahi M."/>
            <person name="Askin M."/>
            <person name="Barry K."/>
            <person name="Battaglia E."/>
            <person name="Bayram O."/>
            <person name="Benocci T."/>
            <person name="Braus-Stromeyer S.A."/>
            <person name="Caldana C."/>
            <person name="Canovas D."/>
            <person name="Cerqueira G.C."/>
            <person name="Chen F."/>
            <person name="Chen W."/>
            <person name="Choi C."/>
            <person name="Clum A."/>
            <person name="Dos Santos R.A."/>
            <person name="Damasio A.R."/>
            <person name="Diallinas G."/>
            <person name="Emri T."/>
            <person name="Fekete E."/>
            <person name="Flipphi M."/>
            <person name="Freyberg S."/>
            <person name="Gallo A."/>
            <person name="Gournas C."/>
            <person name="Habgood R."/>
            <person name="Hainaut M."/>
            <person name="Harispe M.L."/>
            <person name="Henrissat B."/>
            <person name="Hilden K.S."/>
            <person name="Hope R."/>
            <person name="Hossain A."/>
            <person name="Karabika E."/>
            <person name="Karaffa L."/>
            <person name="Karanyi Z."/>
            <person name="Krasevec N."/>
            <person name="Kuo A."/>
            <person name="Kusch H."/>
            <person name="LaButti K."/>
            <person name="Lagendijk E.L."/>
            <person name="Lapidus A."/>
            <person name="Levasseur A."/>
            <person name="Lindquist E."/>
            <person name="Lipzen A."/>
            <person name="Logrieco A.F."/>
            <person name="MacCabe A."/>
            <person name="Maekelae M.R."/>
            <person name="Malavazi I."/>
            <person name="Melin P."/>
            <person name="Meyer V."/>
            <person name="Mielnichuk N."/>
            <person name="Miskei M."/>
            <person name="Molnar A.P."/>
            <person name="Mule G."/>
            <person name="Ngan C.Y."/>
            <person name="Orejas M."/>
            <person name="Orosz E."/>
            <person name="Ouedraogo J.P."/>
            <person name="Overkamp K.M."/>
            <person name="Park H.-S."/>
            <person name="Perrone G."/>
            <person name="Piumi F."/>
            <person name="Punt P.J."/>
            <person name="Ram A.F."/>
            <person name="Ramon A."/>
            <person name="Rauscher S."/>
            <person name="Record E."/>
            <person name="Riano-Pachon D.M."/>
            <person name="Robert V."/>
            <person name="Roehrig J."/>
            <person name="Ruller R."/>
            <person name="Salamov A."/>
            <person name="Salih N.S."/>
            <person name="Samson R.A."/>
            <person name="Sandor E."/>
            <person name="Sanguinetti M."/>
            <person name="Schuetze T."/>
            <person name="Sepcic K."/>
            <person name="Shelest E."/>
            <person name="Sherlock G."/>
            <person name="Sophianopoulou V."/>
            <person name="Squina F.M."/>
            <person name="Sun H."/>
            <person name="Susca A."/>
            <person name="Todd R.B."/>
            <person name="Tsang A."/>
            <person name="Unkles S.E."/>
            <person name="van de Wiele N."/>
            <person name="van Rossen-Uffink D."/>
            <person name="Oliveira J.V."/>
            <person name="Vesth T.C."/>
            <person name="Visser J."/>
            <person name="Yu J.-H."/>
            <person name="Zhou M."/>
            <person name="Andersen M.R."/>
            <person name="Archer D.B."/>
            <person name="Baker S.E."/>
            <person name="Benoit I."/>
            <person name="Brakhage A.A."/>
            <person name="Braus G.H."/>
            <person name="Fischer R."/>
            <person name="Frisvad J.C."/>
            <person name="Goldman G.H."/>
            <person name="Houbraken J."/>
            <person name="Oakley B."/>
            <person name="Pocsi I."/>
            <person name="Scazzocchio C."/>
            <person name="Seiboth B."/>
            <person name="vanKuyk P.A."/>
            <person name="Wortman J."/>
            <person name="Dyer P.S."/>
            <person name="Grigoriev I.V."/>
        </authorList>
    </citation>
    <scope>NUCLEOTIDE SEQUENCE [LARGE SCALE GENOMIC DNA]</scope>
    <source>
        <strain evidence="4">CBS 516.65</strain>
    </source>
</reference>
<organism evidence="3 4">
    <name type="scientific">Aspergillus glaucus CBS 516.65</name>
    <dbReference type="NCBI Taxonomy" id="1160497"/>
    <lineage>
        <taxon>Eukaryota</taxon>
        <taxon>Fungi</taxon>
        <taxon>Dikarya</taxon>
        <taxon>Ascomycota</taxon>
        <taxon>Pezizomycotina</taxon>
        <taxon>Eurotiomycetes</taxon>
        <taxon>Eurotiomycetidae</taxon>
        <taxon>Eurotiales</taxon>
        <taxon>Aspergillaceae</taxon>
        <taxon>Aspergillus</taxon>
        <taxon>Aspergillus subgen. Aspergillus</taxon>
    </lineage>
</organism>
<accession>A0A1L9VVJ0</accession>
<evidence type="ECO:0000256" key="2">
    <source>
        <dbReference type="SAM" id="MobiDB-lite"/>
    </source>
</evidence>
<feature type="non-terminal residue" evidence="3">
    <location>
        <position position="1"/>
    </location>
</feature>
<dbReference type="GeneID" id="34456172"/>
<evidence type="ECO:0000313" key="4">
    <source>
        <dbReference type="Proteomes" id="UP000184300"/>
    </source>
</evidence>
<dbReference type="RefSeq" id="XP_022404599.1">
    <property type="nucleotide sequence ID" value="XM_022539911.1"/>
</dbReference>